<dbReference type="OrthoDB" id="9949841at2"/>
<gene>
    <name evidence="2" type="ORF">LX16_0219</name>
</gene>
<dbReference type="AlphaFoldDB" id="A0A562V9H6"/>
<dbReference type="RefSeq" id="WP_147131707.1">
    <property type="nucleotide sequence ID" value="NZ_BAABIJ010000001.1"/>
</dbReference>
<sequence>MFRSISIALVAVLGLALGACGATGVVSEPPVIEDRCAEVSARMRGELFYDENADSPRDVLPGRLAALEGLREDADALKTAGDEPAPKGWLTALDELADTLDSITHWQGGMGTYMLYSVTVSLHETEVDALATAATEGGLGDACTEIDDWKFFPQHEG</sequence>
<feature type="signal peptide" evidence="1">
    <location>
        <begin position="1"/>
        <end position="21"/>
    </location>
</feature>
<evidence type="ECO:0000256" key="1">
    <source>
        <dbReference type="SAM" id="SignalP"/>
    </source>
</evidence>
<dbReference type="PROSITE" id="PS51257">
    <property type="entry name" value="PROKAR_LIPOPROTEIN"/>
    <property type="match status" value="1"/>
</dbReference>
<evidence type="ECO:0008006" key="4">
    <source>
        <dbReference type="Google" id="ProtNLM"/>
    </source>
</evidence>
<accession>A0A562V9H6</accession>
<reference evidence="2 3" key="1">
    <citation type="journal article" date="2013" name="Stand. Genomic Sci.">
        <title>Genomic Encyclopedia of Type Strains, Phase I: The one thousand microbial genomes (KMG-I) project.</title>
        <authorList>
            <person name="Kyrpides N.C."/>
            <person name="Woyke T."/>
            <person name="Eisen J.A."/>
            <person name="Garrity G."/>
            <person name="Lilburn T.G."/>
            <person name="Beck B.J."/>
            <person name="Whitman W.B."/>
            <person name="Hugenholtz P."/>
            <person name="Klenk H.P."/>
        </authorList>
    </citation>
    <scope>NUCLEOTIDE SEQUENCE [LARGE SCALE GENOMIC DNA]</scope>
    <source>
        <strain evidence="2 3">DSM 45044</strain>
    </source>
</reference>
<dbReference type="EMBL" id="VLLL01000005">
    <property type="protein sequence ID" value="TWJ14534.1"/>
    <property type="molecule type" value="Genomic_DNA"/>
</dbReference>
<dbReference type="Proteomes" id="UP000321617">
    <property type="component" value="Unassembled WGS sequence"/>
</dbReference>
<organism evidence="2 3">
    <name type="scientific">Stackebrandtia albiflava</name>
    <dbReference type="NCBI Taxonomy" id="406432"/>
    <lineage>
        <taxon>Bacteria</taxon>
        <taxon>Bacillati</taxon>
        <taxon>Actinomycetota</taxon>
        <taxon>Actinomycetes</taxon>
        <taxon>Glycomycetales</taxon>
        <taxon>Glycomycetaceae</taxon>
        <taxon>Stackebrandtia</taxon>
    </lineage>
</organism>
<feature type="chain" id="PRO_5039058226" description="Lipoprotein" evidence="1">
    <location>
        <begin position="22"/>
        <end position="157"/>
    </location>
</feature>
<name>A0A562V9H6_9ACTN</name>
<evidence type="ECO:0000313" key="2">
    <source>
        <dbReference type="EMBL" id="TWJ14534.1"/>
    </source>
</evidence>
<evidence type="ECO:0000313" key="3">
    <source>
        <dbReference type="Proteomes" id="UP000321617"/>
    </source>
</evidence>
<proteinExistence type="predicted"/>
<keyword evidence="3" id="KW-1185">Reference proteome</keyword>
<protein>
    <recommendedName>
        <fullName evidence="4">Lipoprotein</fullName>
    </recommendedName>
</protein>
<keyword evidence="1" id="KW-0732">Signal</keyword>
<comment type="caution">
    <text evidence="2">The sequence shown here is derived from an EMBL/GenBank/DDBJ whole genome shotgun (WGS) entry which is preliminary data.</text>
</comment>